<dbReference type="InterPro" id="IPR052521">
    <property type="entry name" value="Cell_div_SPOR-domain"/>
</dbReference>
<keyword evidence="2" id="KW-0812">Transmembrane</keyword>
<dbReference type="PROSITE" id="PS51724">
    <property type="entry name" value="SPOR"/>
    <property type="match status" value="1"/>
</dbReference>
<feature type="domain" description="SPOR" evidence="3">
    <location>
        <begin position="138"/>
        <end position="217"/>
    </location>
</feature>
<dbReference type="PANTHER" id="PTHR38687">
    <property type="entry name" value="CELL DIVISION PROTEIN DEDD-RELATED"/>
    <property type="match status" value="1"/>
</dbReference>
<comment type="caution">
    <text evidence="4">The sequence shown here is derived from an EMBL/GenBank/DDBJ whole genome shotgun (WGS) entry which is preliminary data.</text>
</comment>
<keyword evidence="4" id="KW-0132">Cell division</keyword>
<dbReference type="SUPFAM" id="SSF110997">
    <property type="entry name" value="Sporulation related repeat"/>
    <property type="match status" value="1"/>
</dbReference>
<protein>
    <submittedName>
        <fullName evidence="4">Cell division protein DedD</fullName>
    </submittedName>
</protein>
<sequence>MASQFQNRLIGTIILVTVGVIFLPDLFDGQKQHYKEQFASIPLQPKVGDQKEQAQIPDPETANTELPKEPVTVTVDNGKETVSSSHADDDETYTVVEDKTAQPAKPVAPVEQPKPVVKPQPKLAEKPAPKPVTVSNSDLKNSGWMIQLGTFGNFKNASALVAKLRLNGYQAHLLPKNAQPGQYVKVVVGPDLSKDKLLAKIDDLKKLTGLSGKLYQFNPIKP</sequence>
<organism evidence="4 5">
    <name type="scientific">Photobacterium leiognathi subsp. mandapamensis</name>
    <name type="common">Photobacterium mandapamensis</name>
    <dbReference type="NCBI Taxonomy" id="48408"/>
    <lineage>
        <taxon>Bacteria</taxon>
        <taxon>Pseudomonadati</taxon>
        <taxon>Pseudomonadota</taxon>
        <taxon>Gammaproteobacteria</taxon>
        <taxon>Vibrionales</taxon>
        <taxon>Vibrionaceae</taxon>
        <taxon>Photobacterium</taxon>
    </lineage>
</organism>
<keyword evidence="2" id="KW-0472">Membrane</keyword>
<keyword evidence="2" id="KW-1133">Transmembrane helix</keyword>
<keyword evidence="4" id="KW-0131">Cell cycle</keyword>
<dbReference type="InterPro" id="IPR036680">
    <property type="entry name" value="SPOR-like_sf"/>
</dbReference>
<reference evidence="4 5" key="1">
    <citation type="submission" date="2018-03" db="EMBL/GenBank/DDBJ databases">
        <title>Whole genome sequencing of Histamine producing bacteria.</title>
        <authorList>
            <person name="Butler K."/>
        </authorList>
    </citation>
    <scope>NUCLEOTIDE SEQUENCE [LARGE SCALE GENOMIC DNA]</scope>
    <source>
        <strain evidence="4 5">Res.4.1</strain>
    </source>
</reference>
<evidence type="ECO:0000256" key="2">
    <source>
        <dbReference type="SAM" id="Phobius"/>
    </source>
</evidence>
<dbReference type="GO" id="GO:0032153">
    <property type="term" value="C:cell division site"/>
    <property type="evidence" value="ECO:0007669"/>
    <property type="project" value="TreeGrafter"/>
</dbReference>
<dbReference type="GO" id="GO:0030428">
    <property type="term" value="C:cell septum"/>
    <property type="evidence" value="ECO:0007669"/>
    <property type="project" value="TreeGrafter"/>
</dbReference>
<gene>
    <name evidence="4" type="ORF">C0W93_11220</name>
</gene>
<dbReference type="EMBL" id="PYNS01000011">
    <property type="protein sequence ID" value="PSV10576.1"/>
    <property type="molecule type" value="Genomic_DNA"/>
</dbReference>
<feature type="transmembrane region" description="Helical" evidence="2">
    <location>
        <begin position="9"/>
        <end position="27"/>
    </location>
</feature>
<proteinExistence type="predicted"/>
<dbReference type="RefSeq" id="WP_107185105.1">
    <property type="nucleotide sequence ID" value="NZ_PYNS01000011.1"/>
</dbReference>
<evidence type="ECO:0000259" key="3">
    <source>
        <dbReference type="PROSITE" id="PS51724"/>
    </source>
</evidence>
<feature type="compositionally biased region" description="Low complexity" evidence="1">
    <location>
        <begin position="101"/>
        <end position="122"/>
    </location>
</feature>
<accession>A0A2T3KUM7</accession>
<evidence type="ECO:0000313" key="5">
    <source>
        <dbReference type="Proteomes" id="UP000240530"/>
    </source>
</evidence>
<dbReference type="Pfam" id="PF05036">
    <property type="entry name" value="SPOR"/>
    <property type="match status" value="1"/>
</dbReference>
<dbReference type="Proteomes" id="UP000240530">
    <property type="component" value="Unassembled WGS sequence"/>
</dbReference>
<dbReference type="GO" id="GO:0032506">
    <property type="term" value="P:cytokinetic process"/>
    <property type="evidence" value="ECO:0007669"/>
    <property type="project" value="TreeGrafter"/>
</dbReference>
<evidence type="ECO:0000256" key="1">
    <source>
        <dbReference type="SAM" id="MobiDB-lite"/>
    </source>
</evidence>
<name>A0A2T3KUM7_PHOLD</name>
<dbReference type="GO" id="GO:0042834">
    <property type="term" value="F:peptidoglycan binding"/>
    <property type="evidence" value="ECO:0007669"/>
    <property type="project" value="InterPro"/>
</dbReference>
<dbReference type="NCBIfam" id="NF008641">
    <property type="entry name" value="PRK11633.1"/>
    <property type="match status" value="1"/>
</dbReference>
<dbReference type="InterPro" id="IPR007730">
    <property type="entry name" value="SPOR-like_dom"/>
</dbReference>
<dbReference type="Gene3D" id="3.30.70.1070">
    <property type="entry name" value="Sporulation related repeat"/>
    <property type="match status" value="1"/>
</dbReference>
<feature type="region of interest" description="Disordered" evidence="1">
    <location>
        <begin position="43"/>
        <end position="71"/>
    </location>
</feature>
<feature type="region of interest" description="Disordered" evidence="1">
    <location>
        <begin position="98"/>
        <end position="135"/>
    </location>
</feature>
<dbReference type="PANTHER" id="PTHR38687:SF1">
    <property type="entry name" value="CELL DIVISION PROTEIN DEDD"/>
    <property type="match status" value="1"/>
</dbReference>
<evidence type="ECO:0000313" key="4">
    <source>
        <dbReference type="EMBL" id="PSV10576.1"/>
    </source>
</evidence>
<dbReference type="AlphaFoldDB" id="A0A2T3KUM7"/>